<reference evidence="12" key="1">
    <citation type="submission" date="2025-08" db="UniProtKB">
        <authorList>
            <consortium name="RefSeq"/>
        </authorList>
    </citation>
    <scope>IDENTIFICATION</scope>
</reference>
<keyword evidence="8 10" id="KW-0675">Receptor</keyword>
<dbReference type="GeneID" id="105432483"/>
<evidence type="ECO:0000256" key="3">
    <source>
        <dbReference type="ARBA" id="ARBA00022606"/>
    </source>
</evidence>
<name>A0A6I9WZL3_9HYME</name>
<feature type="transmembrane region" description="Helical" evidence="10">
    <location>
        <begin position="418"/>
        <end position="438"/>
    </location>
</feature>
<feature type="transmembrane region" description="Helical" evidence="10">
    <location>
        <begin position="205"/>
        <end position="223"/>
    </location>
</feature>
<comment type="subcellular location">
    <subcellularLocation>
        <location evidence="1 10">Cell membrane</location>
        <topology evidence="1 10">Multi-pass membrane protein</topology>
    </subcellularLocation>
</comment>
<dbReference type="RefSeq" id="XP_011645617.2">
    <property type="nucleotide sequence ID" value="XM_011647315.2"/>
</dbReference>
<dbReference type="InterPro" id="IPR004117">
    <property type="entry name" value="7tm6_olfct_rcpt"/>
</dbReference>
<evidence type="ECO:0000256" key="8">
    <source>
        <dbReference type="ARBA" id="ARBA00023170"/>
    </source>
</evidence>
<dbReference type="GO" id="GO:0004984">
    <property type="term" value="F:olfactory receptor activity"/>
    <property type="evidence" value="ECO:0007669"/>
    <property type="project" value="InterPro"/>
</dbReference>
<dbReference type="KEGG" id="pbar:105432483"/>
<evidence type="ECO:0000256" key="9">
    <source>
        <dbReference type="ARBA" id="ARBA00023224"/>
    </source>
</evidence>
<comment type="similarity">
    <text evidence="10">Belongs to the insect chemoreceptor superfamily. Heteromeric odorant receptor channel (TC 1.A.69) family.</text>
</comment>
<evidence type="ECO:0000256" key="10">
    <source>
        <dbReference type="RuleBase" id="RU351113"/>
    </source>
</evidence>
<evidence type="ECO:0000313" key="11">
    <source>
        <dbReference type="Proteomes" id="UP000504615"/>
    </source>
</evidence>
<dbReference type="PANTHER" id="PTHR21137">
    <property type="entry name" value="ODORANT RECEPTOR"/>
    <property type="match status" value="1"/>
</dbReference>
<evidence type="ECO:0000256" key="2">
    <source>
        <dbReference type="ARBA" id="ARBA00022475"/>
    </source>
</evidence>
<dbReference type="Pfam" id="PF02949">
    <property type="entry name" value="7tm_6"/>
    <property type="match status" value="1"/>
</dbReference>
<dbReference type="PANTHER" id="PTHR21137:SF35">
    <property type="entry name" value="ODORANT RECEPTOR 19A-RELATED"/>
    <property type="match status" value="1"/>
</dbReference>
<feature type="transmembrane region" description="Helical" evidence="10">
    <location>
        <begin position="143"/>
        <end position="166"/>
    </location>
</feature>
<feature type="transmembrane region" description="Helical" evidence="10">
    <location>
        <begin position="313"/>
        <end position="339"/>
    </location>
</feature>
<accession>A0A6I9WZL3</accession>
<feature type="transmembrane region" description="Helical" evidence="10">
    <location>
        <begin position="33"/>
        <end position="54"/>
    </location>
</feature>
<feature type="transmembrane region" description="Helical" evidence="10">
    <location>
        <begin position="351"/>
        <end position="368"/>
    </location>
</feature>
<evidence type="ECO:0000256" key="7">
    <source>
        <dbReference type="ARBA" id="ARBA00023136"/>
    </source>
</evidence>
<gene>
    <name evidence="12" type="primary">LOC105432483</name>
</gene>
<feature type="transmembrane region" description="Helical" evidence="10">
    <location>
        <begin position="259"/>
        <end position="277"/>
    </location>
</feature>
<protein>
    <recommendedName>
        <fullName evidence="10">Odorant receptor</fullName>
    </recommendedName>
</protein>
<dbReference type="GO" id="GO:0005886">
    <property type="term" value="C:plasma membrane"/>
    <property type="evidence" value="ECO:0007669"/>
    <property type="project" value="UniProtKB-SubCell"/>
</dbReference>
<dbReference type="GO" id="GO:0007165">
    <property type="term" value="P:signal transduction"/>
    <property type="evidence" value="ECO:0007669"/>
    <property type="project" value="UniProtKB-KW"/>
</dbReference>
<dbReference type="AlphaFoldDB" id="A0A6I9WZL3"/>
<comment type="caution">
    <text evidence="10">Lacks conserved residue(s) required for the propagation of feature annotation.</text>
</comment>
<dbReference type="OrthoDB" id="8185860at2759"/>
<dbReference type="GO" id="GO:0005549">
    <property type="term" value="F:odorant binding"/>
    <property type="evidence" value="ECO:0007669"/>
    <property type="project" value="InterPro"/>
</dbReference>
<feature type="transmembrane region" description="Helical" evidence="10">
    <location>
        <begin position="92"/>
        <end position="112"/>
    </location>
</feature>
<keyword evidence="7 10" id="KW-0472">Membrane</keyword>
<feature type="transmembrane region" description="Helical" evidence="10">
    <location>
        <begin position="59"/>
        <end position="80"/>
    </location>
</feature>
<dbReference type="Proteomes" id="UP000504615">
    <property type="component" value="Unplaced"/>
</dbReference>
<evidence type="ECO:0000256" key="1">
    <source>
        <dbReference type="ARBA" id="ARBA00004651"/>
    </source>
</evidence>
<organism evidence="11 12">
    <name type="scientific">Pogonomyrmex barbatus</name>
    <name type="common">red harvester ant</name>
    <dbReference type="NCBI Taxonomy" id="144034"/>
    <lineage>
        <taxon>Eukaryota</taxon>
        <taxon>Metazoa</taxon>
        <taxon>Ecdysozoa</taxon>
        <taxon>Arthropoda</taxon>
        <taxon>Hexapoda</taxon>
        <taxon>Insecta</taxon>
        <taxon>Pterygota</taxon>
        <taxon>Neoptera</taxon>
        <taxon>Endopterygota</taxon>
        <taxon>Hymenoptera</taxon>
        <taxon>Apocrita</taxon>
        <taxon>Aculeata</taxon>
        <taxon>Formicoidea</taxon>
        <taxon>Formicidae</taxon>
        <taxon>Myrmicinae</taxon>
        <taxon>Pogonomyrmex</taxon>
    </lineage>
</organism>
<evidence type="ECO:0000256" key="4">
    <source>
        <dbReference type="ARBA" id="ARBA00022692"/>
    </source>
</evidence>
<keyword evidence="6 10" id="KW-1133">Transmembrane helix</keyword>
<keyword evidence="2" id="KW-1003">Cell membrane</keyword>
<sequence length="445" mass="51077">MSRNKDIDYAMDPHKFIILPLGVWPLQKYNTFALIRCIVCGVSLVRVLTIFILYVPIKFFFSCIFNITVMMSVLFFEIVYGDASTYDKLDALMVMFCNLLSILKLLSFRIYAKNLIRNFSSAVDDYHAIDTEEKRIIMRRHAYMGRMVCFSIMSFSYFVPLIFVWIPLLLDKNNDNNIKVQVNVSKNPASELPIPLTWTLGNYEISPALYLVISFTIYVLLMLTCNSNCGNKLIIISNNLANSLSQARIYFKIYKGSDAFYVAIVLHVCGQMELLKIDFTNYGMESNDLSKDFLKLATRHRYLMELAELLVDVISFVLLIQLLCSCLIICLMGFSLIIAMKTNDVAMISKTISVLSALLLQLFFYSFAGDYLKSQMEDIANSIYTCNWYYLPANMMKNLLFVIMRAQQPVMLLAGKFFLVNIETFMVILKSSLSYLSVLRVMVDA</sequence>
<proteinExistence type="inferred from homology"/>
<keyword evidence="4 10" id="KW-0812">Transmembrane</keyword>
<evidence type="ECO:0000256" key="5">
    <source>
        <dbReference type="ARBA" id="ARBA00022725"/>
    </source>
</evidence>
<keyword evidence="9 10" id="KW-0807">Transducer</keyword>
<keyword evidence="5 10" id="KW-0552">Olfaction</keyword>
<evidence type="ECO:0000256" key="6">
    <source>
        <dbReference type="ARBA" id="ARBA00022989"/>
    </source>
</evidence>
<keyword evidence="11" id="KW-1185">Reference proteome</keyword>
<evidence type="ECO:0000313" key="12">
    <source>
        <dbReference type="RefSeq" id="XP_011645617.2"/>
    </source>
</evidence>
<keyword evidence="3 10" id="KW-0716">Sensory transduction</keyword>